<gene>
    <name evidence="1" type="ORF">GMOD_00007066</name>
</gene>
<dbReference type="EMBL" id="KE747829">
    <property type="protein sequence ID" value="RMZ72075.1"/>
    <property type="molecule type" value="Genomic_DNA"/>
</dbReference>
<name>A0A3M7MC38_9PLEO</name>
<dbReference type="AlphaFoldDB" id="A0A3M7MC38"/>
<dbReference type="OrthoDB" id="3796310at2759"/>
<evidence type="ECO:0000313" key="1">
    <source>
        <dbReference type="EMBL" id="RMZ72075.1"/>
    </source>
</evidence>
<evidence type="ECO:0000313" key="2">
    <source>
        <dbReference type="Proteomes" id="UP000265663"/>
    </source>
</evidence>
<protein>
    <submittedName>
        <fullName evidence="1">Uncharacterized protein</fullName>
    </submittedName>
</protein>
<proteinExistence type="predicted"/>
<organism evidence="1 2">
    <name type="scientific">Pyrenophora seminiperda CCB06</name>
    <dbReference type="NCBI Taxonomy" id="1302712"/>
    <lineage>
        <taxon>Eukaryota</taxon>
        <taxon>Fungi</taxon>
        <taxon>Dikarya</taxon>
        <taxon>Ascomycota</taxon>
        <taxon>Pezizomycotina</taxon>
        <taxon>Dothideomycetes</taxon>
        <taxon>Pleosporomycetidae</taxon>
        <taxon>Pleosporales</taxon>
        <taxon>Pleosporineae</taxon>
        <taxon>Pleosporaceae</taxon>
        <taxon>Pyrenophora</taxon>
    </lineage>
</organism>
<reference evidence="1 2" key="1">
    <citation type="journal article" date="2014" name="PLoS ONE">
        <title>De novo Genome Assembly of the Fungal Plant Pathogen Pyrenophora semeniperda.</title>
        <authorList>
            <person name="Soliai M.M."/>
            <person name="Meyer S.E."/>
            <person name="Udall J.A."/>
            <person name="Elzinga D.E."/>
            <person name="Hermansen R.A."/>
            <person name="Bodily P.M."/>
            <person name="Hart A.A."/>
            <person name="Coleman C.E."/>
        </authorList>
    </citation>
    <scope>NUCLEOTIDE SEQUENCE [LARGE SCALE GENOMIC DNA]</scope>
    <source>
        <strain evidence="1 2">CCB06</strain>
        <tissue evidence="1">Mycelium</tissue>
    </source>
</reference>
<dbReference type="Proteomes" id="UP000265663">
    <property type="component" value="Unassembled WGS sequence"/>
</dbReference>
<keyword evidence="2" id="KW-1185">Reference proteome</keyword>
<sequence>MKRTDMTHVYTAVSHPAMWIGLGEDALDLIASYADYAEDADVHTARRSKTLLAYWACHQDRTNGERNMKASLNSCARTIEKISFPSESVQRILRRALDEYQRRGGIEPVEYGSICYLVREGFGDLYTLLRGSWRTDE</sequence>
<accession>A0A3M7MC38</accession>